<name>A0A173YS05_9FIRM</name>
<protein>
    <submittedName>
        <fullName evidence="2">Protein of uncharacterized function (DUF2185)</fullName>
    </submittedName>
</protein>
<proteinExistence type="predicted"/>
<feature type="domain" description="Immunity protein Imm33" evidence="1">
    <location>
        <begin position="274"/>
        <end position="358"/>
    </location>
</feature>
<dbReference type="AlphaFoldDB" id="A0A173YS05"/>
<organism evidence="2 3">
    <name type="scientific">Hungatella hathewayi</name>
    <dbReference type="NCBI Taxonomy" id="154046"/>
    <lineage>
        <taxon>Bacteria</taxon>
        <taxon>Bacillati</taxon>
        <taxon>Bacillota</taxon>
        <taxon>Clostridia</taxon>
        <taxon>Lachnospirales</taxon>
        <taxon>Lachnospiraceae</taxon>
        <taxon>Hungatella</taxon>
    </lineage>
</organism>
<dbReference type="RefSeq" id="WP_055653109.1">
    <property type="nucleotide sequence ID" value="NZ_CABIXC010000001.1"/>
</dbReference>
<dbReference type="Pfam" id="PF14025">
    <property type="entry name" value="DUF4241"/>
    <property type="match status" value="1"/>
</dbReference>
<dbReference type="InterPro" id="IPR018689">
    <property type="entry name" value="Imm33_dom"/>
</dbReference>
<dbReference type="Proteomes" id="UP000095651">
    <property type="component" value="Unassembled WGS sequence"/>
</dbReference>
<dbReference type="InterPro" id="IPR025335">
    <property type="entry name" value="DUF4241"/>
</dbReference>
<accession>A0A173YS05</accession>
<dbReference type="EMBL" id="CYZE01000001">
    <property type="protein sequence ID" value="CUN66981.1"/>
    <property type="molecule type" value="Genomic_DNA"/>
</dbReference>
<reference evidence="2 3" key="1">
    <citation type="submission" date="2015-09" db="EMBL/GenBank/DDBJ databases">
        <authorList>
            <consortium name="Pathogen Informatics"/>
        </authorList>
    </citation>
    <scope>NUCLEOTIDE SEQUENCE [LARGE SCALE GENOMIC DNA]</scope>
    <source>
        <strain evidence="2 3">2789STDY5608850</strain>
    </source>
</reference>
<evidence type="ECO:0000259" key="1">
    <source>
        <dbReference type="Pfam" id="PF09951"/>
    </source>
</evidence>
<evidence type="ECO:0000313" key="3">
    <source>
        <dbReference type="Proteomes" id="UP000095651"/>
    </source>
</evidence>
<evidence type="ECO:0000313" key="2">
    <source>
        <dbReference type="EMBL" id="CUN66981.1"/>
    </source>
</evidence>
<dbReference type="PANTHER" id="PTHR38743:SF2">
    <property type="entry name" value="DUF2185 DOMAIN-CONTAINING PROTEIN"/>
    <property type="match status" value="1"/>
</dbReference>
<sequence length="367" mass="41354">MGDNIWQNVFQEIFKKNLELMKQEPEAAGLNALFDRAGAYEQLTIGEVRLKTGRIEIGDPLCYINTKYSCTLEETVEPGSYPVSLSVIDHPVFGFRFLAAKLDVNGKTPVRYELAMPQGYTIEDKDKPGVFAMFGVDTGLACICDRAVSVVYDDFIKEWRGENPDKNLYDDCFAEAMKAYAEQYPRYQREDGDYMDWCPPGSDENLILFTSGFGDGAYSGYWGFDENGDKACLVIRFIDPEAYDVPMPELPRRKKFFMKAEEIKPLLESGQFGIATDKIMVEGAKVGYMVRNEPQEEHPEDSGWIFYEGSEDQEYCEDSGHFGLYDLNTVANYDPDIIPLLDAPAGMAFFRGDDGEFYVDAGVNGGN</sequence>
<gene>
    <name evidence="2" type="ORF">ERS852407_00864</name>
</gene>
<dbReference type="Pfam" id="PF09951">
    <property type="entry name" value="Imm33"/>
    <property type="match status" value="1"/>
</dbReference>
<dbReference type="PANTHER" id="PTHR38743">
    <property type="entry name" value="SIMILAR TO GLYOXYLASE I FAMILY PROTEIN"/>
    <property type="match status" value="1"/>
</dbReference>